<sequence length="129" mass="14703">MRFHTALARLIANVYISVNNELETVMAGIIQAIFLIIDMALNIYWYVIIASAIFSWLYAFNVINSHNQFVNQLGMFFYNATEPALRPIRRFLPNLGGIDISPIILLLIIVFIQAILNNPIKPFIYSLVA</sequence>
<dbReference type="Proteomes" id="UP000278823">
    <property type="component" value="Unassembled WGS sequence"/>
</dbReference>
<keyword evidence="2" id="KW-0812">Transmembrane</keyword>
<evidence type="ECO:0000313" key="3">
    <source>
        <dbReference type="EMBL" id="RUM24906.1"/>
    </source>
</evidence>
<evidence type="ECO:0000256" key="1">
    <source>
        <dbReference type="ARBA" id="ARBA00010894"/>
    </source>
</evidence>
<keyword evidence="2" id="KW-1133">Transmembrane helix</keyword>
<name>A0A3S0QQ54_9HYPH</name>
<proteinExistence type="inferred from homology"/>
<evidence type="ECO:0000256" key="2">
    <source>
        <dbReference type="SAM" id="Phobius"/>
    </source>
</evidence>
<dbReference type="Pfam" id="PF02325">
    <property type="entry name" value="CCB3_YggT"/>
    <property type="match status" value="1"/>
</dbReference>
<dbReference type="AlphaFoldDB" id="A0A3S0QQ54"/>
<keyword evidence="2" id="KW-0472">Membrane</keyword>
<dbReference type="RefSeq" id="WP_126921734.1">
    <property type="nucleotide sequence ID" value="NZ_ML133689.1"/>
</dbReference>
<gene>
    <name evidence="3" type="ORF">EFQ99_14675</name>
</gene>
<dbReference type="EMBL" id="RJTH01000004">
    <property type="protein sequence ID" value="RUM24906.1"/>
    <property type="molecule type" value="Genomic_DNA"/>
</dbReference>
<reference evidence="4" key="1">
    <citation type="submission" date="2018-11" db="EMBL/GenBank/DDBJ databases">
        <title>Rhizobium chutanense sp. nov., isolated from root nodules of Phaseolus vulgaris in China.</title>
        <authorList>
            <person name="Huo Y."/>
        </authorList>
    </citation>
    <scope>NUCLEOTIDE SEQUENCE [LARGE SCALE GENOMIC DNA]</scope>
    <source>
        <strain evidence="4">CCBAU 65647</strain>
    </source>
</reference>
<dbReference type="GO" id="GO:0016020">
    <property type="term" value="C:membrane"/>
    <property type="evidence" value="ECO:0007669"/>
    <property type="project" value="InterPro"/>
</dbReference>
<feature type="transmembrane region" description="Helical" evidence="2">
    <location>
        <begin position="43"/>
        <end position="63"/>
    </location>
</feature>
<comment type="caution">
    <text evidence="3">The sequence shown here is derived from an EMBL/GenBank/DDBJ whole genome shotgun (WGS) entry which is preliminary data.</text>
</comment>
<accession>A0A3S0QQ54</accession>
<protein>
    <submittedName>
        <fullName evidence="3">YggT family protein</fullName>
    </submittedName>
</protein>
<dbReference type="InterPro" id="IPR003425">
    <property type="entry name" value="CCB3/YggT"/>
</dbReference>
<organism evidence="3 4">
    <name type="scientific">Rhizobium vallis</name>
    <dbReference type="NCBI Taxonomy" id="634290"/>
    <lineage>
        <taxon>Bacteria</taxon>
        <taxon>Pseudomonadati</taxon>
        <taxon>Pseudomonadota</taxon>
        <taxon>Alphaproteobacteria</taxon>
        <taxon>Hyphomicrobiales</taxon>
        <taxon>Rhizobiaceae</taxon>
        <taxon>Rhizobium/Agrobacterium group</taxon>
        <taxon>Rhizobium</taxon>
    </lineage>
</organism>
<dbReference type="OrthoDB" id="9814445at2"/>
<feature type="transmembrane region" description="Helical" evidence="2">
    <location>
        <begin position="95"/>
        <end position="116"/>
    </location>
</feature>
<keyword evidence="4" id="KW-1185">Reference proteome</keyword>
<dbReference type="PANTHER" id="PTHR33219:SF14">
    <property type="entry name" value="PROTEIN COFACTOR ASSEMBLY OF COMPLEX C SUBUNIT B CCB3, CHLOROPLASTIC-RELATED"/>
    <property type="match status" value="1"/>
</dbReference>
<comment type="similarity">
    <text evidence="1">Belongs to the YggT family.</text>
</comment>
<dbReference type="PANTHER" id="PTHR33219">
    <property type="entry name" value="YLMG HOMOLOG PROTEIN 2, CHLOROPLASTIC"/>
    <property type="match status" value="1"/>
</dbReference>
<evidence type="ECO:0000313" key="4">
    <source>
        <dbReference type="Proteomes" id="UP000278823"/>
    </source>
</evidence>